<accession>A0AA86NZ06</accession>
<dbReference type="EMBL" id="CAXDID020000250">
    <property type="protein sequence ID" value="CAL6064398.1"/>
    <property type="molecule type" value="Genomic_DNA"/>
</dbReference>
<name>A0AA86NZ06_9EUKA</name>
<sequence length="112" mass="13024">MQKRQQIGAAEQTNTSRVHRKNYLPQSWRPIFQAGSFRLHVQSYEQPDDISIFKLTGKVVLHTWLSRGILRLYELIIILESLFMIALLYNMSSVSDKSSTTNPDIIVERETE</sequence>
<evidence type="ECO:0000313" key="4">
    <source>
        <dbReference type="EMBL" id="CAL6064398.1"/>
    </source>
</evidence>
<evidence type="ECO:0000256" key="2">
    <source>
        <dbReference type="SAM" id="Phobius"/>
    </source>
</evidence>
<keyword evidence="2" id="KW-0812">Transmembrane</keyword>
<feature type="transmembrane region" description="Helical" evidence="2">
    <location>
        <begin position="72"/>
        <end position="91"/>
    </location>
</feature>
<evidence type="ECO:0000313" key="3">
    <source>
        <dbReference type="EMBL" id="CAI9928634.1"/>
    </source>
</evidence>
<feature type="region of interest" description="Disordered" evidence="1">
    <location>
        <begin position="1"/>
        <end position="21"/>
    </location>
</feature>
<proteinExistence type="predicted"/>
<comment type="caution">
    <text evidence="3">The sequence shown here is derived from an EMBL/GenBank/DDBJ whole genome shotgun (WGS) entry which is preliminary data.</text>
</comment>
<evidence type="ECO:0000313" key="5">
    <source>
        <dbReference type="Proteomes" id="UP001642409"/>
    </source>
</evidence>
<dbReference type="AlphaFoldDB" id="A0AA86NZ06"/>
<gene>
    <name evidence="3" type="ORF">HINF_LOCUS16279</name>
    <name evidence="4" type="ORF">HINF_LOCUS51335</name>
</gene>
<keyword evidence="5" id="KW-1185">Reference proteome</keyword>
<keyword evidence="2" id="KW-1133">Transmembrane helix</keyword>
<dbReference type="EMBL" id="CATOUU010000409">
    <property type="protein sequence ID" value="CAI9928634.1"/>
    <property type="molecule type" value="Genomic_DNA"/>
</dbReference>
<protein>
    <submittedName>
        <fullName evidence="4">Hypothetical_protein</fullName>
    </submittedName>
</protein>
<evidence type="ECO:0000256" key="1">
    <source>
        <dbReference type="SAM" id="MobiDB-lite"/>
    </source>
</evidence>
<reference evidence="3" key="1">
    <citation type="submission" date="2023-06" db="EMBL/GenBank/DDBJ databases">
        <authorList>
            <person name="Kurt Z."/>
        </authorList>
    </citation>
    <scope>NUCLEOTIDE SEQUENCE</scope>
</reference>
<organism evidence="3">
    <name type="scientific">Hexamita inflata</name>
    <dbReference type="NCBI Taxonomy" id="28002"/>
    <lineage>
        <taxon>Eukaryota</taxon>
        <taxon>Metamonada</taxon>
        <taxon>Diplomonadida</taxon>
        <taxon>Hexamitidae</taxon>
        <taxon>Hexamitinae</taxon>
        <taxon>Hexamita</taxon>
    </lineage>
</organism>
<keyword evidence="2" id="KW-0472">Membrane</keyword>
<dbReference type="Proteomes" id="UP001642409">
    <property type="component" value="Unassembled WGS sequence"/>
</dbReference>
<reference evidence="4 5" key="2">
    <citation type="submission" date="2024-07" db="EMBL/GenBank/DDBJ databases">
        <authorList>
            <person name="Akdeniz Z."/>
        </authorList>
    </citation>
    <scope>NUCLEOTIDE SEQUENCE [LARGE SCALE GENOMIC DNA]</scope>
</reference>